<gene>
    <name evidence="1" type="ORF">X805_34610</name>
</gene>
<dbReference type="EMBL" id="AZRA01000104">
    <property type="protein sequence ID" value="KDB50955.1"/>
    <property type="molecule type" value="Genomic_DNA"/>
</dbReference>
<protein>
    <submittedName>
        <fullName evidence="1">Uncharacterized protein</fullName>
    </submittedName>
</protein>
<evidence type="ECO:0000313" key="1">
    <source>
        <dbReference type="EMBL" id="KDB50955.1"/>
    </source>
</evidence>
<proteinExistence type="predicted"/>
<sequence>MPEKARPASALSTPRHFSHFLIGNFRFVPNRHGNARFPQVIS</sequence>
<reference evidence="1 2" key="1">
    <citation type="journal article" date="2014" name="FEMS Microbiol. Ecol.">
        <title>Sphaerotilus natans encrusted with nanoball-shaped Fe(III) oxide minerals formed by nitrate-reducing mixotrophic Fe(II) oxidation.</title>
        <authorList>
            <person name="Park S."/>
            <person name="Kim D.H."/>
            <person name="Lee J.H."/>
            <person name="Hur H.G."/>
        </authorList>
    </citation>
    <scope>NUCLEOTIDE SEQUENCE [LARGE SCALE GENOMIC DNA]</scope>
    <source>
        <strain evidence="1 2">DSM 6575</strain>
    </source>
</reference>
<comment type="caution">
    <text evidence="1">The sequence shown here is derived from an EMBL/GenBank/DDBJ whole genome shotgun (WGS) entry which is preliminary data.</text>
</comment>
<keyword evidence="2" id="KW-1185">Reference proteome</keyword>
<dbReference type="AlphaFoldDB" id="A0A059KHU9"/>
<name>A0A059KHU9_9BURK</name>
<dbReference type="Proteomes" id="UP000026714">
    <property type="component" value="Unassembled WGS sequence"/>
</dbReference>
<evidence type="ECO:0000313" key="2">
    <source>
        <dbReference type="Proteomes" id="UP000026714"/>
    </source>
</evidence>
<organism evidence="1 2">
    <name type="scientific">Sphaerotilus natans subsp. natans DSM 6575</name>
    <dbReference type="NCBI Taxonomy" id="1286631"/>
    <lineage>
        <taxon>Bacteria</taxon>
        <taxon>Pseudomonadati</taxon>
        <taxon>Pseudomonadota</taxon>
        <taxon>Betaproteobacteria</taxon>
        <taxon>Burkholderiales</taxon>
        <taxon>Sphaerotilaceae</taxon>
        <taxon>Sphaerotilus</taxon>
    </lineage>
</organism>
<accession>A0A059KHU9</accession>